<evidence type="ECO:0000313" key="12">
    <source>
        <dbReference type="Proteomes" id="UP000295008"/>
    </source>
</evidence>
<evidence type="ECO:0000256" key="3">
    <source>
        <dbReference type="ARBA" id="ARBA00022670"/>
    </source>
</evidence>
<protein>
    <recommendedName>
        <fullName evidence="9">Lipoprotein signal peptidase</fullName>
        <ecNumber evidence="9">3.4.23.36</ecNumber>
    </recommendedName>
    <alternativeName>
        <fullName evidence="9">Prolipoprotein signal peptidase</fullName>
    </alternativeName>
    <alternativeName>
        <fullName evidence="9">Signal peptidase II</fullName>
        <shortName evidence="9">SPase II</shortName>
    </alternativeName>
</protein>
<dbReference type="PANTHER" id="PTHR33695">
    <property type="entry name" value="LIPOPROTEIN SIGNAL PEPTIDASE"/>
    <property type="match status" value="1"/>
</dbReference>
<comment type="pathway">
    <text evidence="9">Protein modification; lipoprotein biosynthesis (signal peptide cleavage).</text>
</comment>
<evidence type="ECO:0000313" key="11">
    <source>
        <dbReference type="EMBL" id="TCL60905.1"/>
    </source>
</evidence>
<dbReference type="RefSeq" id="WP_243663063.1">
    <property type="nucleotide sequence ID" value="NZ_SLUN01000035.1"/>
</dbReference>
<dbReference type="GO" id="GO:0005886">
    <property type="term" value="C:plasma membrane"/>
    <property type="evidence" value="ECO:0007669"/>
    <property type="project" value="UniProtKB-SubCell"/>
</dbReference>
<evidence type="ECO:0000256" key="6">
    <source>
        <dbReference type="ARBA" id="ARBA00022801"/>
    </source>
</evidence>
<comment type="function">
    <text evidence="9">This protein specifically catalyzes the removal of signal peptides from prolipoproteins.</text>
</comment>
<keyword evidence="6 9" id="KW-0378">Hydrolase</keyword>
<comment type="similarity">
    <text evidence="1 9 10">Belongs to the peptidase A8 family.</text>
</comment>
<dbReference type="GO" id="GO:0006508">
    <property type="term" value="P:proteolysis"/>
    <property type="evidence" value="ECO:0007669"/>
    <property type="project" value="UniProtKB-KW"/>
</dbReference>
<keyword evidence="3 9" id="KW-0645">Protease</keyword>
<comment type="caution">
    <text evidence="11">The sequence shown here is derived from an EMBL/GenBank/DDBJ whole genome shotgun (WGS) entry which is preliminary data.</text>
</comment>
<proteinExistence type="inferred from homology"/>
<dbReference type="NCBIfam" id="TIGR00077">
    <property type="entry name" value="lspA"/>
    <property type="match status" value="1"/>
</dbReference>
<dbReference type="GO" id="GO:0004190">
    <property type="term" value="F:aspartic-type endopeptidase activity"/>
    <property type="evidence" value="ECO:0007669"/>
    <property type="project" value="UniProtKB-UniRule"/>
</dbReference>
<evidence type="ECO:0000256" key="1">
    <source>
        <dbReference type="ARBA" id="ARBA00006139"/>
    </source>
</evidence>
<dbReference type="PANTHER" id="PTHR33695:SF1">
    <property type="entry name" value="LIPOPROTEIN SIGNAL PEPTIDASE"/>
    <property type="match status" value="1"/>
</dbReference>
<gene>
    <name evidence="9" type="primary">lspA</name>
    <name evidence="11" type="ORF">EDC14_103565</name>
</gene>
<evidence type="ECO:0000256" key="7">
    <source>
        <dbReference type="ARBA" id="ARBA00022989"/>
    </source>
</evidence>
<evidence type="ECO:0000256" key="10">
    <source>
        <dbReference type="RuleBase" id="RU004181"/>
    </source>
</evidence>
<feature type="transmembrane region" description="Helical" evidence="9">
    <location>
        <begin position="122"/>
        <end position="141"/>
    </location>
</feature>
<feature type="active site" evidence="9">
    <location>
        <position position="126"/>
    </location>
</feature>
<keyword evidence="2 9" id="KW-1003">Cell membrane</keyword>
<keyword evidence="8 9" id="KW-0472">Membrane</keyword>
<evidence type="ECO:0000256" key="5">
    <source>
        <dbReference type="ARBA" id="ARBA00022750"/>
    </source>
</evidence>
<dbReference type="UniPathway" id="UPA00665"/>
<keyword evidence="12" id="KW-1185">Reference proteome</keyword>
<dbReference type="PRINTS" id="PR00781">
    <property type="entry name" value="LIPOSIGPTASE"/>
</dbReference>
<dbReference type="InterPro" id="IPR001872">
    <property type="entry name" value="Peptidase_A8"/>
</dbReference>
<dbReference type="AlphaFoldDB" id="A0A4R1R5V5"/>
<name>A0A4R1R5V5_HYDET</name>
<feature type="active site" evidence="9">
    <location>
        <position position="112"/>
    </location>
</feature>
<feature type="transmembrane region" description="Helical" evidence="9">
    <location>
        <begin position="85"/>
        <end position="102"/>
    </location>
</feature>
<dbReference type="EC" id="3.4.23.36" evidence="9"/>
<feature type="transmembrane region" description="Helical" evidence="9">
    <location>
        <begin position="48"/>
        <end position="73"/>
    </location>
</feature>
<accession>A0A4R1R5V5</accession>
<evidence type="ECO:0000256" key="2">
    <source>
        <dbReference type="ARBA" id="ARBA00022475"/>
    </source>
</evidence>
<sequence length="164" mass="18492">MLPYLLIAGAVLVLDQVTKWLVQASMAPFQSIRWVDGVFSLTYVKNYGAAFGILYYQTFLLIGITLALFAVIWVNRRQFHLQSRIFRLGLALALGGAAGNFLDRVRLGYVVDFLDLQYWPVFNLADTGIVIGVALIIYALLREDFAKKAGRREQLPEEFRGGDQ</sequence>
<comment type="subcellular location">
    <subcellularLocation>
        <location evidence="9">Cell membrane</location>
        <topology evidence="9">Multi-pass membrane protein</topology>
    </subcellularLocation>
</comment>
<dbReference type="EMBL" id="SLUN01000035">
    <property type="protein sequence ID" value="TCL60905.1"/>
    <property type="molecule type" value="Genomic_DNA"/>
</dbReference>
<dbReference type="Pfam" id="PF01252">
    <property type="entry name" value="Peptidase_A8"/>
    <property type="match status" value="1"/>
</dbReference>
<evidence type="ECO:0000256" key="9">
    <source>
        <dbReference type="HAMAP-Rule" id="MF_00161"/>
    </source>
</evidence>
<comment type="caution">
    <text evidence="9">Lacks conserved residue(s) required for the propagation of feature annotation.</text>
</comment>
<keyword evidence="5 9" id="KW-0064">Aspartyl protease</keyword>
<dbReference type="Proteomes" id="UP000295008">
    <property type="component" value="Unassembled WGS sequence"/>
</dbReference>
<reference evidence="11 12" key="1">
    <citation type="submission" date="2019-03" db="EMBL/GenBank/DDBJ databases">
        <title>Genomic Encyclopedia of Type Strains, Phase IV (KMG-IV): sequencing the most valuable type-strain genomes for metagenomic binning, comparative biology and taxonomic classification.</title>
        <authorList>
            <person name="Goeker M."/>
        </authorList>
    </citation>
    <scope>NUCLEOTIDE SEQUENCE [LARGE SCALE GENOMIC DNA]</scope>
    <source>
        <strain evidence="11 12">LX-B</strain>
    </source>
</reference>
<dbReference type="HAMAP" id="MF_00161">
    <property type="entry name" value="LspA"/>
    <property type="match status" value="1"/>
</dbReference>
<evidence type="ECO:0000256" key="8">
    <source>
        <dbReference type="ARBA" id="ARBA00023136"/>
    </source>
</evidence>
<keyword evidence="7 9" id="KW-1133">Transmembrane helix</keyword>
<evidence type="ECO:0000256" key="4">
    <source>
        <dbReference type="ARBA" id="ARBA00022692"/>
    </source>
</evidence>
<organism evidence="11 12">
    <name type="scientific">Hydrogenispora ethanolica</name>
    <dbReference type="NCBI Taxonomy" id="1082276"/>
    <lineage>
        <taxon>Bacteria</taxon>
        <taxon>Bacillati</taxon>
        <taxon>Bacillota</taxon>
        <taxon>Hydrogenispora</taxon>
    </lineage>
</organism>
<keyword evidence="4 9" id="KW-0812">Transmembrane</keyword>
<comment type="catalytic activity">
    <reaction evidence="9">
        <text>Release of signal peptides from bacterial membrane prolipoproteins. Hydrolyzes -Xaa-Yaa-Zaa-|-(S,diacylglyceryl)Cys-, in which Xaa is hydrophobic (preferably Leu), and Yaa (Ala or Ser) and Zaa (Gly or Ala) have small, neutral side chains.</text>
        <dbReference type="EC" id="3.4.23.36"/>
    </reaction>
</comment>